<dbReference type="NCBIfam" id="TIGR00350">
    <property type="entry name" value="lytR_cpsA_psr"/>
    <property type="match status" value="1"/>
</dbReference>
<evidence type="ECO:0000256" key="2">
    <source>
        <dbReference type="SAM" id="MobiDB-lite"/>
    </source>
</evidence>
<keyword evidence="3" id="KW-0812">Transmembrane</keyword>
<reference evidence="5 6" key="1">
    <citation type="submission" date="2018-10" db="EMBL/GenBank/DDBJ databases">
        <title>Sequencing the genomes of 1000 actinobacteria strains.</title>
        <authorList>
            <person name="Klenk H.-P."/>
        </authorList>
    </citation>
    <scope>NUCLEOTIDE SEQUENCE [LARGE SCALE GENOMIC DNA]</scope>
    <source>
        <strain evidence="5 6">DSM 44267</strain>
    </source>
</reference>
<dbReference type="InterPro" id="IPR004474">
    <property type="entry name" value="LytR_CpsA_psr"/>
</dbReference>
<feature type="region of interest" description="Disordered" evidence="2">
    <location>
        <begin position="1"/>
        <end position="60"/>
    </location>
</feature>
<dbReference type="Proteomes" id="UP000278440">
    <property type="component" value="Unassembled WGS sequence"/>
</dbReference>
<feature type="compositionally biased region" description="Acidic residues" evidence="2">
    <location>
        <begin position="45"/>
        <end position="55"/>
    </location>
</feature>
<keyword evidence="3" id="KW-1133">Transmembrane helix</keyword>
<comment type="similarity">
    <text evidence="1">Belongs to the LytR/CpsA/Psr (LCP) family.</text>
</comment>
<evidence type="ECO:0000256" key="1">
    <source>
        <dbReference type="ARBA" id="ARBA00006068"/>
    </source>
</evidence>
<dbReference type="PANTHER" id="PTHR33392">
    <property type="entry name" value="POLYISOPRENYL-TEICHOIC ACID--PEPTIDOGLYCAN TEICHOIC ACID TRANSFERASE TAGU"/>
    <property type="match status" value="1"/>
</dbReference>
<dbReference type="EMBL" id="RBXT01000001">
    <property type="protein sequence ID" value="RKT78297.1"/>
    <property type="molecule type" value="Genomic_DNA"/>
</dbReference>
<dbReference type="Gene3D" id="3.40.630.190">
    <property type="entry name" value="LCP protein"/>
    <property type="match status" value="1"/>
</dbReference>
<feature type="domain" description="Cell envelope-related transcriptional attenuator" evidence="4">
    <location>
        <begin position="141"/>
        <end position="286"/>
    </location>
</feature>
<accession>A0A495XVM5</accession>
<dbReference type="OrthoDB" id="9782542at2"/>
<keyword evidence="6" id="KW-1185">Reference proteome</keyword>
<proteinExistence type="inferred from homology"/>
<dbReference type="Pfam" id="PF03816">
    <property type="entry name" value="LytR_cpsA_psr"/>
    <property type="match status" value="1"/>
</dbReference>
<feature type="compositionally biased region" description="Basic and acidic residues" evidence="2">
    <location>
        <begin position="13"/>
        <end position="36"/>
    </location>
</feature>
<dbReference type="RefSeq" id="WP_121032419.1">
    <property type="nucleotide sequence ID" value="NZ_RBXT01000001.1"/>
</dbReference>
<sequence>MSTTGPRGTRVPLGDHDVDERFDDHGEVDPDDRLDPLGDPSDGGDGGDDDRDDVDTERRHRRRNRRVLVAALVLLLVPVLAVGGYLGYLNHVVTNNVRQETLLPQTGPTGDDGQAVSQPAGNGTNYLIIGNDAGPGREGARSDVMVIAHVPDDHSAVTLIHFPRDLWVPIPGHKDAKLNAAYAYGGAPLLVQTMQNLLGIDVDHVAMIGFEGFKAMTDAVGGVDVNVAEASTETVGSTTYDFREGTMHMDGDMALAFVRQRKQLSQGDISRGQRQLAFIKGLMLKTLSPSTLANPVTLSGFLDAATSNLTVDDKLDVGTMRSEAFALRGLRGNDIRFITAPFSGFGTSADGQSIDVVDDAKMDALGAAIRDDALDTYR</sequence>
<feature type="transmembrane region" description="Helical" evidence="3">
    <location>
        <begin position="67"/>
        <end position="88"/>
    </location>
</feature>
<evidence type="ECO:0000259" key="4">
    <source>
        <dbReference type="Pfam" id="PF03816"/>
    </source>
</evidence>
<evidence type="ECO:0000313" key="5">
    <source>
        <dbReference type="EMBL" id="RKT78297.1"/>
    </source>
</evidence>
<organism evidence="5 6">
    <name type="scientific">Terracoccus luteus</name>
    <dbReference type="NCBI Taxonomy" id="53356"/>
    <lineage>
        <taxon>Bacteria</taxon>
        <taxon>Bacillati</taxon>
        <taxon>Actinomycetota</taxon>
        <taxon>Actinomycetes</taxon>
        <taxon>Micrococcales</taxon>
        <taxon>Intrasporangiaceae</taxon>
        <taxon>Terracoccus</taxon>
    </lineage>
</organism>
<name>A0A495XVM5_9MICO</name>
<evidence type="ECO:0000313" key="6">
    <source>
        <dbReference type="Proteomes" id="UP000278440"/>
    </source>
</evidence>
<dbReference type="InterPro" id="IPR050922">
    <property type="entry name" value="LytR/CpsA/Psr_CW_biosynth"/>
</dbReference>
<comment type="caution">
    <text evidence="5">The sequence shown here is derived from an EMBL/GenBank/DDBJ whole genome shotgun (WGS) entry which is preliminary data.</text>
</comment>
<keyword evidence="3" id="KW-0472">Membrane</keyword>
<dbReference type="PANTHER" id="PTHR33392:SF6">
    <property type="entry name" value="POLYISOPRENYL-TEICHOIC ACID--PEPTIDOGLYCAN TEICHOIC ACID TRANSFERASE TAGU"/>
    <property type="match status" value="1"/>
</dbReference>
<protein>
    <submittedName>
        <fullName evidence="5">LytR family transcriptional attenuator</fullName>
    </submittedName>
</protein>
<gene>
    <name evidence="5" type="ORF">DFJ68_1740</name>
</gene>
<evidence type="ECO:0000256" key="3">
    <source>
        <dbReference type="SAM" id="Phobius"/>
    </source>
</evidence>
<dbReference type="AlphaFoldDB" id="A0A495XVM5"/>